<comment type="caution">
    <text evidence="2">The sequence shown here is derived from an EMBL/GenBank/DDBJ whole genome shotgun (WGS) entry which is preliminary data.</text>
</comment>
<accession>A0A7W7QH25</accession>
<keyword evidence="1" id="KW-0812">Transmembrane</keyword>
<keyword evidence="1" id="KW-0472">Membrane</keyword>
<protein>
    <submittedName>
        <fullName evidence="2">Transcription antitermination factor NusG</fullName>
    </submittedName>
</protein>
<dbReference type="AlphaFoldDB" id="A0A7W7QH25"/>
<dbReference type="RefSeq" id="WP_184816867.1">
    <property type="nucleotide sequence ID" value="NZ_JACHJQ010000020.1"/>
</dbReference>
<reference evidence="2 3" key="1">
    <citation type="submission" date="2020-08" db="EMBL/GenBank/DDBJ databases">
        <title>Genomic Encyclopedia of Type Strains, Phase III (KMG-III): the genomes of soil and plant-associated and newly described type strains.</title>
        <authorList>
            <person name="Whitman W."/>
        </authorList>
    </citation>
    <scope>NUCLEOTIDE SEQUENCE [LARGE SCALE GENOMIC DNA]</scope>
    <source>
        <strain evidence="2 3">CECT 8960</strain>
    </source>
</reference>
<name>A0A7W7QH25_9PSEU</name>
<evidence type="ECO:0000256" key="1">
    <source>
        <dbReference type="SAM" id="Phobius"/>
    </source>
</evidence>
<keyword evidence="1" id="KW-1133">Transmembrane helix</keyword>
<sequence length="137" mass="15119">MLLFIAIFAPFVVLFLVFVVLFLVVRTSNRVAAIQRHQFEEFAQLRRAITELRHSASGMERDDHAAGLPAIGASVRVLQVGEEVEIIDGPHVGKHGKIVPSPDWAREGVINVEVTGIEGPRLMDVSKVARWNEAGRA</sequence>
<dbReference type="EMBL" id="JACHJQ010000020">
    <property type="protein sequence ID" value="MBB4912926.1"/>
    <property type="molecule type" value="Genomic_DNA"/>
</dbReference>
<evidence type="ECO:0000313" key="2">
    <source>
        <dbReference type="EMBL" id="MBB4912926.1"/>
    </source>
</evidence>
<feature type="transmembrane region" description="Helical" evidence="1">
    <location>
        <begin position="6"/>
        <end position="25"/>
    </location>
</feature>
<evidence type="ECO:0000313" key="3">
    <source>
        <dbReference type="Proteomes" id="UP000520767"/>
    </source>
</evidence>
<organism evidence="2 3">
    <name type="scientific">Actinophytocola algeriensis</name>
    <dbReference type="NCBI Taxonomy" id="1768010"/>
    <lineage>
        <taxon>Bacteria</taxon>
        <taxon>Bacillati</taxon>
        <taxon>Actinomycetota</taxon>
        <taxon>Actinomycetes</taxon>
        <taxon>Pseudonocardiales</taxon>
        <taxon>Pseudonocardiaceae</taxon>
    </lineage>
</organism>
<dbReference type="Proteomes" id="UP000520767">
    <property type="component" value="Unassembled WGS sequence"/>
</dbReference>
<proteinExistence type="predicted"/>
<gene>
    <name evidence="2" type="ORF">FHR82_009200</name>
</gene>
<keyword evidence="3" id="KW-1185">Reference proteome</keyword>